<dbReference type="EMBL" id="CP117880">
    <property type="protein sequence ID" value="WDF67014.1"/>
    <property type="molecule type" value="Genomic_DNA"/>
</dbReference>
<dbReference type="PROSITE" id="PS51257">
    <property type="entry name" value="PROKAR_LIPOPROTEIN"/>
    <property type="match status" value="1"/>
</dbReference>
<accession>A0ABY7WEH7</accession>
<proteinExistence type="predicted"/>
<dbReference type="RefSeq" id="WP_274265750.1">
    <property type="nucleotide sequence ID" value="NZ_CP117880.1"/>
</dbReference>
<reference evidence="1 2" key="1">
    <citation type="submission" date="2023-02" db="EMBL/GenBank/DDBJ databases">
        <title>Genome sequence of Sphingobacterium sp. KACC 22765.</title>
        <authorList>
            <person name="Kim S."/>
            <person name="Heo J."/>
            <person name="Kwon S.-W."/>
        </authorList>
    </citation>
    <scope>NUCLEOTIDE SEQUENCE [LARGE SCALE GENOMIC DNA]</scope>
    <source>
        <strain evidence="1 2">KACC 22765</strain>
    </source>
</reference>
<sequence length="534" mass="56972">MISKKFSLSRLIVYCSISILIALQSCDKTRDTSGEIGVATVMVSLAGVEFDDTPDEVTLAKNTLTNGQTKMSGNMANSQDEDEPFAVVPFDENYAIHATLKQERNTPNQRVLSASSGNKGAIVRTPLATGVRYRLLVFGPAGTYLDQRDYVYGSEASTAALNLDGGTTYTFVAYSFNTTAAIPALNLTATSTLANTSLTNLTGDFLYFKNSIQVVTGTNNLSVVLKHMFSEITTILTVGTTTGPIQGFTTPSFTPTFPSASIQLNTNTMTYPSATGITMINFADVGAGATSTTSTPNILISPATTTAGVMFGTLTINGITRSNVLIPNIKINPGRKYTLTLSINSSCTQSTLVSPSSPNFDLANALGVTFTTQAVAANLQQEFVLDFYQLDNSFNLLFNGVDIVNSGSSDTGTEIQFESGTNIPRNIEFADGTFWGSAATATSPAIPNIWTLRMAAPSNNPIIRVVVDRTGTIRMYGIKANGGQLFPLQLTGGLTFRQIPWRTTGAANNTFALRQRVIGTTLMRGAVSARRNCQ</sequence>
<organism evidence="1 2">
    <name type="scientific">Sphingobacterium oryzagri</name>
    <dbReference type="NCBI Taxonomy" id="3025669"/>
    <lineage>
        <taxon>Bacteria</taxon>
        <taxon>Pseudomonadati</taxon>
        <taxon>Bacteroidota</taxon>
        <taxon>Sphingobacteriia</taxon>
        <taxon>Sphingobacteriales</taxon>
        <taxon>Sphingobacteriaceae</taxon>
        <taxon>Sphingobacterium</taxon>
    </lineage>
</organism>
<keyword evidence="2" id="KW-1185">Reference proteome</keyword>
<dbReference type="Proteomes" id="UP001221558">
    <property type="component" value="Chromosome"/>
</dbReference>
<gene>
    <name evidence="1" type="ORF">PQ465_11925</name>
</gene>
<protein>
    <submittedName>
        <fullName evidence="1">Uncharacterized protein</fullName>
    </submittedName>
</protein>
<evidence type="ECO:0000313" key="2">
    <source>
        <dbReference type="Proteomes" id="UP001221558"/>
    </source>
</evidence>
<name>A0ABY7WEH7_9SPHI</name>
<evidence type="ECO:0000313" key="1">
    <source>
        <dbReference type="EMBL" id="WDF67014.1"/>
    </source>
</evidence>